<feature type="binding site" evidence="17">
    <location>
        <begin position="423"/>
        <end position="427"/>
    </location>
    <ligand>
        <name>AMP</name>
        <dbReference type="ChEBI" id="CHEBI:456215"/>
    </ligand>
</feature>
<comment type="catalytic activity">
    <reaction evidence="15 17 19">
        <text>(6S)-NADHX + ADP = AMP + phosphate + NADH + H(+)</text>
        <dbReference type="Rhea" id="RHEA:32223"/>
        <dbReference type="ChEBI" id="CHEBI:15378"/>
        <dbReference type="ChEBI" id="CHEBI:43474"/>
        <dbReference type="ChEBI" id="CHEBI:57945"/>
        <dbReference type="ChEBI" id="CHEBI:64074"/>
        <dbReference type="ChEBI" id="CHEBI:456215"/>
        <dbReference type="ChEBI" id="CHEBI:456216"/>
        <dbReference type="EC" id="4.2.1.136"/>
    </reaction>
</comment>
<comment type="cofactor">
    <cofactor evidence="17">
        <name>Mg(2+)</name>
        <dbReference type="ChEBI" id="CHEBI:18420"/>
    </cofactor>
</comment>
<dbReference type="Gene3D" id="3.40.1190.20">
    <property type="match status" value="1"/>
</dbReference>
<accession>A0A831XG33</accession>
<evidence type="ECO:0000256" key="1">
    <source>
        <dbReference type="ARBA" id="ARBA00000013"/>
    </source>
</evidence>
<keyword evidence="6 17" id="KW-0547">Nucleotide-binding</keyword>
<dbReference type="GO" id="GO:0046496">
    <property type="term" value="P:nicotinamide nucleotide metabolic process"/>
    <property type="evidence" value="ECO:0007669"/>
    <property type="project" value="UniProtKB-UniRule"/>
</dbReference>
<comment type="similarity">
    <text evidence="4 19">In the C-terminal section; belongs to the NnrD/CARKD family.</text>
</comment>
<dbReference type="GO" id="GO:0052855">
    <property type="term" value="F:ADP-dependent NAD(P)H-hydrate dehydratase activity"/>
    <property type="evidence" value="ECO:0007669"/>
    <property type="project" value="UniProtKB-UniRule"/>
</dbReference>
<comment type="caution">
    <text evidence="22">The sequence shown here is derived from an EMBL/GenBank/DDBJ whole genome shotgun (WGS) entry which is preliminary data.</text>
</comment>
<dbReference type="PIRSF" id="PIRSF017184">
    <property type="entry name" value="Nnr"/>
    <property type="match status" value="1"/>
</dbReference>
<comment type="cofactor">
    <cofactor evidence="18 19">
        <name>K(+)</name>
        <dbReference type="ChEBI" id="CHEBI:29103"/>
    </cofactor>
    <text evidence="18 19">Binds 1 potassium ion per subunit.</text>
</comment>
<gene>
    <name evidence="17" type="primary">nnrD</name>
    <name evidence="18" type="synonym">nnrE</name>
    <name evidence="22" type="ORF">ENQ87_14765</name>
</gene>
<evidence type="ECO:0000259" key="20">
    <source>
        <dbReference type="PROSITE" id="PS51383"/>
    </source>
</evidence>
<feature type="binding site" evidence="17">
    <location>
        <position position="334"/>
    </location>
    <ligand>
        <name>(6S)-NADPHX</name>
        <dbReference type="ChEBI" id="CHEBI:64076"/>
    </ligand>
</feature>
<comment type="catalytic activity">
    <reaction evidence="1 18 19">
        <text>(6R)-NADHX = (6S)-NADHX</text>
        <dbReference type="Rhea" id="RHEA:32215"/>
        <dbReference type="ChEBI" id="CHEBI:64074"/>
        <dbReference type="ChEBI" id="CHEBI:64075"/>
        <dbReference type="EC" id="5.1.99.6"/>
    </reaction>
</comment>
<protein>
    <recommendedName>
        <fullName evidence="19">Bifunctional NAD(P)H-hydrate repair enzyme</fullName>
    </recommendedName>
    <alternativeName>
        <fullName evidence="19">Nicotinamide nucleotide repair protein</fullName>
    </alternativeName>
    <domain>
        <recommendedName>
            <fullName evidence="19">ADP-dependent (S)-NAD(P)H-hydrate dehydratase</fullName>
            <ecNumber evidence="19">4.2.1.136</ecNumber>
        </recommendedName>
        <alternativeName>
            <fullName evidence="19">ADP-dependent NAD(P)HX dehydratase</fullName>
        </alternativeName>
    </domain>
    <domain>
        <recommendedName>
            <fullName evidence="19">NAD(P)H-hydrate epimerase</fullName>
            <ecNumber evidence="19">5.1.99.6</ecNumber>
        </recommendedName>
    </domain>
</protein>
<sequence length="514" mass="52858">MKVVTGETMQRMDRRAIEEFGIAGVHLMENAGRGCAQAICEHFGPAAGRMALIVAGKGNNGGDGYVIARLLRDEGWEVHTVVLASRDEIAGDALVNLDRLDPATVSFSPPPAGLAPFGRFLERSAVIVDALFGTGLRSEVRGGLAEAIELLNGAGKPVVAVDIPSGIDAGSGRVLGCAVRAELTVTFALAKLGHVLYPGAEHCGALRVVDIGIPSQVAADAEGVDFVDRETARLLVRPRDRRAHKGSFGHCLVVAGSIGKTGAAALAANSAVRTGSGLVTLAVPASLNAILEVKTTEAMTLPLPDDGTGRLTDVSAPAVLAALGGKSAVALGPGISWHPDTAKLVRRLVTAVEAPLVMDADGLNALSEDLAVLRHKRCGCLVLTPHPGEMARLTGISTAAVEEDRIGAARSFAGRYGVYLILKGARTVIAAPDGRIAVNGSGNPGMASGGMGDVLTGIVASLLGQGYTPFDACRLGVYIHGHAADLVAADKGEIGMSAVDVQERLPWAFKTLTS</sequence>
<evidence type="ECO:0000256" key="4">
    <source>
        <dbReference type="ARBA" id="ARBA00009524"/>
    </source>
</evidence>
<comment type="similarity">
    <text evidence="3 19">In the N-terminal section; belongs to the NnrE/AIBP family.</text>
</comment>
<name>A0A831XG33_GEOME</name>
<keyword evidence="12 17" id="KW-0456">Lyase</keyword>
<evidence type="ECO:0000256" key="10">
    <source>
        <dbReference type="ARBA" id="ARBA00023027"/>
    </source>
</evidence>
<dbReference type="AlphaFoldDB" id="A0A831XG33"/>
<dbReference type="GO" id="GO:0046872">
    <property type="term" value="F:metal ion binding"/>
    <property type="evidence" value="ECO:0007669"/>
    <property type="project" value="UniProtKB-UniRule"/>
</dbReference>
<keyword evidence="8 17" id="KW-0521">NADP</keyword>
<keyword evidence="9 18" id="KW-0630">Potassium</keyword>
<feature type="binding site" evidence="17">
    <location>
        <position position="452"/>
    </location>
    <ligand>
        <name>AMP</name>
        <dbReference type="ChEBI" id="CHEBI:456215"/>
    </ligand>
</feature>
<evidence type="ECO:0000256" key="12">
    <source>
        <dbReference type="ARBA" id="ARBA00023239"/>
    </source>
</evidence>
<dbReference type="PROSITE" id="PS51385">
    <property type="entry name" value="YJEF_N"/>
    <property type="match status" value="1"/>
</dbReference>
<dbReference type="InterPro" id="IPR029056">
    <property type="entry name" value="Ribokinase-like"/>
</dbReference>
<feature type="binding site" evidence="18">
    <location>
        <position position="165"/>
    </location>
    <ligand>
        <name>K(+)</name>
        <dbReference type="ChEBI" id="CHEBI:29103"/>
    </ligand>
</feature>
<keyword evidence="7 17" id="KW-0067">ATP-binding</keyword>
<dbReference type="EC" id="5.1.99.6" evidence="19"/>
<comment type="function">
    <text evidence="17">Catalyzes the dehydration of the S-form of NAD(P)HX at the expense of ADP, which is converted to AMP. Together with NAD(P)HX epimerase, which catalyzes the epimerization of the S- and R-forms, the enzyme allows the repair of both epimers of NAD(P)HX, a damaged form of NAD(P)H that is a result of enzymatic or heat-dependent hydration.</text>
</comment>
<evidence type="ECO:0000256" key="6">
    <source>
        <dbReference type="ARBA" id="ARBA00022741"/>
    </source>
</evidence>
<evidence type="ECO:0000256" key="7">
    <source>
        <dbReference type="ARBA" id="ARBA00022840"/>
    </source>
</evidence>
<evidence type="ECO:0000256" key="11">
    <source>
        <dbReference type="ARBA" id="ARBA00023235"/>
    </source>
</evidence>
<keyword evidence="5 18" id="KW-0479">Metal-binding</keyword>
<dbReference type="PANTHER" id="PTHR12592">
    <property type="entry name" value="ATP-DEPENDENT (S)-NAD(P)H-HYDRATE DEHYDRATASE FAMILY MEMBER"/>
    <property type="match status" value="1"/>
</dbReference>
<dbReference type="CDD" id="cd01171">
    <property type="entry name" value="YXKO-related"/>
    <property type="match status" value="1"/>
</dbReference>
<dbReference type="Pfam" id="PF01256">
    <property type="entry name" value="Carb_kinase"/>
    <property type="match status" value="1"/>
</dbReference>
<organism evidence="22">
    <name type="scientific">Geobacter metallireducens</name>
    <dbReference type="NCBI Taxonomy" id="28232"/>
    <lineage>
        <taxon>Bacteria</taxon>
        <taxon>Pseudomonadati</taxon>
        <taxon>Thermodesulfobacteriota</taxon>
        <taxon>Desulfuromonadia</taxon>
        <taxon>Geobacterales</taxon>
        <taxon>Geobacteraceae</taxon>
        <taxon>Geobacter</taxon>
    </lineage>
</organism>
<dbReference type="PROSITE" id="PS01050">
    <property type="entry name" value="YJEF_C_2"/>
    <property type="match status" value="1"/>
</dbReference>
<dbReference type="HAMAP" id="MF_01965">
    <property type="entry name" value="NADHX_dehydratase"/>
    <property type="match status" value="1"/>
</dbReference>
<dbReference type="EC" id="4.2.1.136" evidence="19"/>
<evidence type="ECO:0000256" key="2">
    <source>
        <dbReference type="ARBA" id="ARBA00000909"/>
    </source>
</evidence>
<dbReference type="NCBIfam" id="TIGR00196">
    <property type="entry name" value="yjeF_cterm"/>
    <property type="match status" value="1"/>
</dbReference>
<comment type="caution">
    <text evidence="18">Lacks conserved residue(s) required for the propagation of feature annotation.</text>
</comment>
<dbReference type="GO" id="GO:0110051">
    <property type="term" value="P:metabolite repair"/>
    <property type="evidence" value="ECO:0007669"/>
    <property type="project" value="TreeGrafter"/>
</dbReference>
<feature type="binding site" evidence="18">
    <location>
        <position position="162"/>
    </location>
    <ligand>
        <name>(6S)-NADPHX</name>
        <dbReference type="ChEBI" id="CHEBI:64076"/>
    </ligand>
</feature>
<dbReference type="Pfam" id="PF03853">
    <property type="entry name" value="YjeF_N"/>
    <property type="match status" value="1"/>
</dbReference>
<keyword evidence="10 17" id="KW-0520">NAD</keyword>
<comment type="similarity">
    <text evidence="18">Belongs to the NnrE/AIBP family.</text>
</comment>
<dbReference type="InterPro" id="IPR000631">
    <property type="entry name" value="CARKD"/>
</dbReference>
<dbReference type="Gene3D" id="3.40.50.10260">
    <property type="entry name" value="YjeF N-terminal domain"/>
    <property type="match status" value="1"/>
</dbReference>
<dbReference type="EMBL" id="DSOV01000069">
    <property type="protein sequence ID" value="HEN43602.1"/>
    <property type="molecule type" value="Genomic_DNA"/>
</dbReference>
<feature type="binding site" evidence="18">
    <location>
        <begin position="133"/>
        <end position="139"/>
    </location>
    <ligand>
        <name>(6S)-NADPHX</name>
        <dbReference type="ChEBI" id="CHEBI:64076"/>
    </ligand>
</feature>
<comment type="function">
    <text evidence="18">Catalyzes the epimerization of the S- and R-forms of NAD(P)HX, a damaged form of NAD(P)H that is a result of enzymatic or heat-dependent hydration. This is a prerequisite for the S-specific NAD(P)H-hydrate dehydratase to allow the repair of both epimers of NAD(P)HX.</text>
</comment>
<comment type="catalytic activity">
    <reaction evidence="16 17 19">
        <text>(6S)-NADPHX + ADP = AMP + phosphate + NADPH + H(+)</text>
        <dbReference type="Rhea" id="RHEA:32235"/>
        <dbReference type="ChEBI" id="CHEBI:15378"/>
        <dbReference type="ChEBI" id="CHEBI:43474"/>
        <dbReference type="ChEBI" id="CHEBI:57783"/>
        <dbReference type="ChEBI" id="CHEBI:64076"/>
        <dbReference type="ChEBI" id="CHEBI:456215"/>
        <dbReference type="ChEBI" id="CHEBI:456216"/>
        <dbReference type="EC" id="4.2.1.136"/>
    </reaction>
</comment>
<comment type="function">
    <text evidence="14 19">Bifunctional enzyme that catalyzes the epimerization of the S- and R-forms of NAD(P)HX and the dehydration of the S-form of NAD(P)HX at the expense of ADP, which is converted to AMP. This allows the repair of both epimers of NAD(P)HX, a damaged form of NAD(P)H that is a result of enzymatic or heat-dependent hydration.</text>
</comment>
<reference evidence="22" key="1">
    <citation type="journal article" date="2020" name="mSystems">
        <title>Genome- and Community-Level Interaction Insights into Carbon Utilization and Element Cycling Functions of Hydrothermarchaeota in Hydrothermal Sediment.</title>
        <authorList>
            <person name="Zhou Z."/>
            <person name="Liu Y."/>
            <person name="Xu W."/>
            <person name="Pan J."/>
            <person name="Luo Z.H."/>
            <person name="Li M."/>
        </authorList>
    </citation>
    <scope>NUCLEOTIDE SEQUENCE [LARGE SCALE GENOMIC DNA]</scope>
    <source>
        <strain evidence="22">SpSt-349</strain>
    </source>
</reference>
<feature type="domain" description="YjeF C-terminal" evidence="20">
    <location>
        <begin position="228"/>
        <end position="512"/>
    </location>
</feature>
<comment type="catalytic activity">
    <reaction evidence="2 18 19">
        <text>(6R)-NADPHX = (6S)-NADPHX</text>
        <dbReference type="Rhea" id="RHEA:32227"/>
        <dbReference type="ChEBI" id="CHEBI:64076"/>
        <dbReference type="ChEBI" id="CHEBI:64077"/>
        <dbReference type="EC" id="5.1.99.6"/>
    </reaction>
</comment>
<feature type="binding site" evidence="17">
    <location>
        <position position="386"/>
    </location>
    <ligand>
        <name>(6S)-NADPHX</name>
        <dbReference type="ChEBI" id="CHEBI:64076"/>
    </ligand>
</feature>
<dbReference type="PANTHER" id="PTHR12592:SF0">
    <property type="entry name" value="ATP-DEPENDENT (S)-NAD(P)H-HYDRATE DEHYDRATASE"/>
    <property type="match status" value="1"/>
</dbReference>
<dbReference type="InterPro" id="IPR036652">
    <property type="entry name" value="YjeF_N_dom_sf"/>
</dbReference>
<dbReference type="SUPFAM" id="SSF53613">
    <property type="entry name" value="Ribokinase-like"/>
    <property type="match status" value="1"/>
</dbReference>
<dbReference type="PROSITE" id="PS51383">
    <property type="entry name" value="YJEF_C_3"/>
    <property type="match status" value="1"/>
</dbReference>
<dbReference type="InterPro" id="IPR017953">
    <property type="entry name" value="Carbohydrate_kinase_pred_CS"/>
</dbReference>
<evidence type="ECO:0000256" key="15">
    <source>
        <dbReference type="ARBA" id="ARBA00048238"/>
    </source>
</evidence>
<feature type="binding site" evidence="17">
    <location>
        <position position="453"/>
    </location>
    <ligand>
        <name>(6S)-NADPHX</name>
        <dbReference type="ChEBI" id="CHEBI:64076"/>
    </ligand>
</feature>
<dbReference type="InterPro" id="IPR030677">
    <property type="entry name" value="Nnr"/>
</dbReference>
<keyword evidence="13" id="KW-0511">Multifunctional enzyme</keyword>
<evidence type="ECO:0000256" key="18">
    <source>
        <dbReference type="HAMAP-Rule" id="MF_01966"/>
    </source>
</evidence>
<evidence type="ECO:0000256" key="17">
    <source>
        <dbReference type="HAMAP-Rule" id="MF_01965"/>
    </source>
</evidence>
<comment type="similarity">
    <text evidence="17">Belongs to the NnrD/CARKD family.</text>
</comment>
<dbReference type="SUPFAM" id="SSF64153">
    <property type="entry name" value="YjeF N-terminal domain-like"/>
    <property type="match status" value="1"/>
</dbReference>
<evidence type="ECO:0000256" key="3">
    <source>
        <dbReference type="ARBA" id="ARBA00006001"/>
    </source>
</evidence>
<comment type="subunit">
    <text evidence="17">Homotetramer.</text>
</comment>
<dbReference type="HAMAP" id="MF_01966">
    <property type="entry name" value="NADHX_epimerase"/>
    <property type="match status" value="1"/>
</dbReference>
<evidence type="ECO:0000256" key="16">
    <source>
        <dbReference type="ARBA" id="ARBA00049209"/>
    </source>
</evidence>
<feature type="binding site" evidence="18">
    <location>
        <position position="129"/>
    </location>
    <ligand>
        <name>K(+)</name>
        <dbReference type="ChEBI" id="CHEBI:29103"/>
    </ligand>
</feature>
<dbReference type="NCBIfam" id="TIGR00197">
    <property type="entry name" value="yjeF_nterm"/>
    <property type="match status" value="1"/>
</dbReference>
<keyword evidence="11 18" id="KW-0413">Isomerase</keyword>
<dbReference type="GO" id="GO:0052856">
    <property type="term" value="F:NAD(P)HX epimerase activity"/>
    <property type="evidence" value="ECO:0007669"/>
    <property type="project" value="UniProtKB-UniRule"/>
</dbReference>
<evidence type="ECO:0000256" key="14">
    <source>
        <dbReference type="ARBA" id="ARBA00025153"/>
    </source>
</evidence>
<evidence type="ECO:0000313" key="22">
    <source>
        <dbReference type="EMBL" id="HEN43602.1"/>
    </source>
</evidence>
<feature type="binding site" evidence="18">
    <location>
        <begin position="59"/>
        <end position="63"/>
    </location>
    <ligand>
        <name>(6S)-NADPHX</name>
        <dbReference type="ChEBI" id="CHEBI:64076"/>
    </ligand>
</feature>
<dbReference type="FunFam" id="3.40.50.10260:FF:000003">
    <property type="entry name" value="Multifunctional fusion protein"/>
    <property type="match status" value="1"/>
</dbReference>
<feature type="binding site" evidence="18">
    <location>
        <position position="60"/>
    </location>
    <ligand>
        <name>K(+)</name>
        <dbReference type="ChEBI" id="CHEBI:29103"/>
    </ligand>
</feature>
<evidence type="ECO:0000256" key="5">
    <source>
        <dbReference type="ARBA" id="ARBA00022723"/>
    </source>
</evidence>
<evidence type="ECO:0000256" key="9">
    <source>
        <dbReference type="ARBA" id="ARBA00022958"/>
    </source>
</evidence>
<dbReference type="GO" id="GO:0005524">
    <property type="term" value="F:ATP binding"/>
    <property type="evidence" value="ECO:0007669"/>
    <property type="project" value="UniProtKB-UniRule"/>
</dbReference>
<feature type="binding site" evidence="17">
    <location>
        <position position="263"/>
    </location>
    <ligand>
        <name>(6S)-NADPHX</name>
        <dbReference type="ChEBI" id="CHEBI:64076"/>
    </ligand>
</feature>
<evidence type="ECO:0000256" key="8">
    <source>
        <dbReference type="ARBA" id="ARBA00022857"/>
    </source>
</evidence>
<feature type="domain" description="YjeF N-terminal" evidence="21">
    <location>
        <begin position="9"/>
        <end position="219"/>
    </location>
</feature>
<evidence type="ECO:0000256" key="13">
    <source>
        <dbReference type="ARBA" id="ARBA00023268"/>
    </source>
</evidence>
<dbReference type="InterPro" id="IPR004443">
    <property type="entry name" value="YjeF_N_dom"/>
</dbReference>
<evidence type="ECO:0000259" key="21">
    <source>
        <dbReference type="PROSITE" id="PS51385"/>
    </source>
</evidence>
<evidence type="ECO:0000256" key="19">
    <source>
        <dbReference type="PIRNR" id="PIRNR017184"/>
    </source>
</evidence>
<proteinExistence type="inferred from homology"/>